<feature type="transmembrane region" description="Helical" evidence="5">
    <location>
        <begin position="67"/>
        <end position="92"/>
    </location>
</feature>
<keyword evidence="2 5" id="KW-0812">Transmembrane</keyword>
<dbReference type="EMBL" id="JAECZO010000002">
    <property type="protein sequence ID" value="KAK7199975.1"/>
    <property type="molecule type" value="Genomic_DNA"/>
</dbReference>
<reference evidence="7 8" key="1">
    <citation type="journal article" date="2021" name="MBio">
        <title>A New Model Trypanosomatid, Novymonas esmeraldas: Genomic Perception of Its 'Candidatus Pandoraea novymonadis' Endosymbiont.</title>
        <authorList>
            <person name="Zakharova A."/>
            <person name="Saura A."/>
            <person name="Butenko A."/>
            <person name="Podesvova L."/>
            <person name="Warmusova S."/>
            <person name="Kostygov A.Y."/>
            <person name="Nenarokova A."/>
            <person name="Lukes J."/>
            <person name="Opperdoes F.R."/>
            <person name="Yurchenko V."/>
        </authorList>
    </citation>
    <scope>NUCLEOTIDE SEQUENCE [LARGE SCALE GENOMIC DNA]</scope>
    <source>
        <strain evidence="7 8">E262AT.01</strain>
    </source>
</reference>
<keyword evidence="4 5" id="KW-0472">Membrane</keyword>
<evidence type="ECO:0000256" key="2">
    <source>
        <dbReference type="ARBA" id="ARBA00022692"/>
    </source>
</evidence>
<comment type="caution">
    <text evidence="7">The sequence shown here is derived from an EMBL/GenBank/DDBJ whole genome shotgun (WGS) entry which is preliminary data.</text>
</comment>
<dbReference type="GO" id="GO:0005506">
    <property type="term" value="F:iron ion binding"/>
    <property type="evidence" value="ECO:0007669"/>
    <property type="project" value="InterPro"/>
</dbReference>
<sequence>MAPVKKSVVIPPVQTLRPSWGATVLHAFIYLSRHAIMSSLVAVFIVQPLFQRFIVRNSYLQHLSNAALFTLVGAVLCHCVPWLFFNSIFLFFDSIHPQYGLPSLRNVAFLAPLGRKMATYKLPRQPHQIPSAKLMLNTVGHAAFGQYVLIPTALYAALAYSDSCTRCASPPETPIVGFAPDDVAAYLRGQNLLQMLTSLFVVAQHFLLANAINEVGFYSAHALLHSNPTLYRMFHKKHHMYTGTIGIAAEYATPLEEVLANAIPTVGYFVFMLFNFTREEASHSAFVTSARAWPLFMTWMWARLWETYEVHSGYCFENTWLGKLGLMHGHRARFHDFHHTHNVGNYGGATFMDALFNTMDPYLVYRYPQKHPAPATPVEAEEVDEDVKAHHKLAEVTDAIHTVRAHVQ</sequence>
<dbReference type="InterPro" id="IPR050307">
    <property type="entry name" value="Sterol_Desaturase_Related"/>
</dbReference>
<dbReference type="Proteomes" id="UP001430356">
    <property type="component" value="Unassembled WGS sequence"/>
</dbReference>
<dbReference type="GO" id="GO:0016491">
    <property type="term" value="F:oxidoreductase activity"/>
    <property type="evidence" value="ECO:0007669"/>
    <property type="project" value="InterPro"/>
</dbReference>
<evidence type="ECO:0000313" key="7">
    <source>
        <dbReference type="EMBL" id="KAK7199975.1"/>
    </source>
</evidence>
<gene>
    <name evidence="7" type="ORF">NESM_000046000</name>
</gene>
<dbReference type="AlphaFoldDB" id="A0AAW0F058"/>
<name>A0AAW0F058_9TRYP</name>
<dbReference type="InterPro" id="IPR006694">
    <property type="entry name" value="Fatty_acid_hydroxylase"/>
</dbReference>
<evidence type="ECO:0000256" key="4">
    <source>
        <dbReference type="ARBA" id="ARBA00023136"/>
    </source>
</evidence>
<keyword evidence="8" id="KW-1185">Reference proteome</keyword>
<evidence type="ECO:0000313" key="8">
    <source>
        <dbReference type="Proteomes" id="UP001430356"/>
    </source>
</evidence>
<evidence type="ECO:0000259" key="6">
    <source>
        <dbReference type="Pfam" id="PF04116"/>
    </source>
</evidence>
<feature type="domain" description="Fatty acid hydroxylase" evidence="6">
    <location>
        <begin position="206"/>
        <end position="358"/>
    </location>
</feature>
<proteinExistence type="predicted"/>
<organism evidence="7 8">
    <name type="scientific">Novymonas esmeraldas</name>
    <dbReference type="NCBI Taxonomy" id="1808958"/>
    <lineage>
        <taxon>Eukaryota</taxon>
        <taxon>Discoba</taxon>
        <taxon>Euglenozoa</taxon>
        <taxon>Kinetoplastea</taxon>
        <taxon>Metakinetoplastina</taxon>
        <taxon>Trypanosomatida</taxon>
        <taxon>Trypanosomatidae</taxon>
        <taxon>Novymonas</taxon>
    </lineage>
</organism>
<evidence type="ECO:0000256" key="5">
    <source>
        <dbReference type="SAM" id="Phobius"/>
    </source>
</evidence>
<accession>A0AAW0F058</accession>
<comment type="subcellular location">
    <subcellularLocation>
        <location evidence="1">Membrane</location>
    </subcellularLocation>
</comment>
<dbReference type="Pfam" id="PF04116">
    <property type="entry name" value="FA_hydroxylase"/>
    <property type="match status" value="1"/>
</dbReference>
<evidence type="ECO:0000256" key="1">
    <source>
        <dbReference type="ARBA" id="ARBA00004370"/>
    </source>
</evidence>
<evidence type="ECO:0000256" key="3">
    <source>
        <dbReference type="ARBA" id="ARBA00022989"/>
    </source>
</evidence>
<feature type="transmembrane region" description="Helical" evidence="5">
    <location>
        <begin position="20"/>
        <end position="46"/>
    </location>
</feature>
<keyword evidence="3 5" id="KW-1133">Transmembrane helix</keyword>
<dbReference type="GO" id="GO:0016020">
    <property type="term" value="C:membrane"/>
    <property type="evidence" value="ECO:0007669"/>
    <property type="project" value="UniProtKB-SubCell"/>
</dbReference>
<dbReference type="PANTHER" id="PTHR11863">
    <property type="entry name" value="STEROL DESATURASE"/>
    <property type="match status" value="1"/>
</dbReference>
<protein>
    <submittedName>
        <fullName evidence="7">C-4 sterol methyl oxidase</fullName>
    </submittedName>
</protein>
<dbReference type="GO" id="GO:0008610">
    <property type="term" value="P:lipid biosynthetic process"/>
    <property type="evidence" value="ECO:0007669"/>
    <property type="project" value="InterPro"/>
</dbReference>